<reference evidence="1 2" key="1">
    <citation type="submission" date="2006-06" db="EMBL/GenBank/DDBJ databases">
        <authorList>
            <person name="Moran M.A."/>
            <person name="Ferriera S."/>
            <person name="Johnson J."/>
            <person name="Kravitz S."/>
            <person name="Beeson K."/>
            <person name="Sutton G."/>
            <person name="Rogers Y.-H."/>
            <person name="Friedman R."/>
            <person name="Frazier M."/>
            <person name="Venter J.C."/>
        </authorList>
    </citation>
    <scope>NUCLEOTIDE SEQUENCE [LARGE SCALE GENOMIC DNA]</scope>
    <source>
        <strain evidence="1 2">E-37</strain>
    </source>
</reference>
<keyword evidence="2" id="KW-1185">Reference proteome</keyword>
<dbReference type="AlphaFoldDB" id="A3K8E5"/>
<dbReference type="Proteomes" id="UP000005713">
    <property type="component" value="Unassembled WGS sequence"/>
</dbReference>
<dbReference type="RefSeq" id="WP_005862251.1">
    <property type="nucleotide sequence ID" value="NZ_AAYA01000014.1"/>
</dbReference>
<protein>
    <submittedName>
        <fullName evidence="1">Uncharacterized protein</fullName>
    </submittedName>
</protein>
<name>A3K8E5_SAGS3</name>
<accession>A3K8E5</accession>
<organism evidence="1 2">
    <name type="scientific">Sagittula stellata (strain ATCC 700073 / DSM 11524 / E-37)</name>
    <dbReference type="NCBI Taxonomy" id="388399"/>
    <lineage>
        <taxon>Bacteria</taxon>
        <taxon>Pseudomonadati</taxon>
        <taxon>Pseudomonadota</taxon>
        <taxon>Alphaproteobacteria</taxon>
        <taxon>Rhodobacterales</taxon>
        <taxon>Roseobacteraceae</taxon>
        <taxon>Sagittula</taxon>
    </lineage>
</organism>
<evidence type="ECO:0000313" key="1">
    <source>
        <dbReference type="EMBL" id="EBA06624.1"/>
    </source>
</evidence>
<comment type="caution">
    <text evidence="1">The sequence shown here is derived from an EMBL/GenBank/DDBJ whole genome shotgun (WGS) entry which is preliminary data.</text>
</comment>
<gene>
    <name evidence="1" type="ORF">SSE37_10223</name>
</gene>
<sequence length="142" mass="16244">MLSNHEKIKAEKRAQNGERCLNQVYDYEDIAPYWLIEAAYIYISGQISDLRKAIETGDETDIALAGCAAFARARSPLDGFSDEWGITDIKKWITYERRDMRRAEKVGNWKGVASCALRIGECEAAIAELRKRRDEKRREIAA</sequence>
<evidence type="ECO:0000313" key="2">
    <source>
        <dbReference type="Proteomes" id="UP000005713"/>
    </source>
</evidence>
<dbReference type="EMBL" id="AAYA01000014">
    <property type="protein sequence ID" value="EBA06624.1"/>
    <property type="molecule type" value="Genomic_DNA"/>
</dbReference>
<proteinExistence type="predicted"/>